<sequence>MSKAERAQSKLRFEWHKSHKAREGRHDEAGCTSGDHDFESEPDLKQILIVMPHSLITIDGKIDALSYRMDRMTERLDKHAERLDTADHRISDVENELAKMVAAESKLMAWSLVLAVQVWETFEMYIHGVTITKHAGVLKSLRGSLARLEKEIVQLEGEHRNSGDARLLGLIHTKLTEFREIAQTKLQYMGKYDMAHTYRVRDHPGATLAALLHTSGEADMILEIQDEGGKMLQDPDAIARRFRHYYATLYNS</sequence>
<keyword evidence="1" id="KW-0175">Coiled coil</keyword>
<protein>
    <submittedName>
        <fullName evidence="3">Uncharacterized protein</fullName>
    </submittedName>
</protein>
<gene>
    <name evidence="3" type="ORF">NDU88_003821</name>
</gene>
<name>A0AAV7LJZ2_PLEWA</name>
<feature type="region of interest" description="Disordered" evidence="2">
    <location>
        <begin position="1"/>
        <end position="35"/>
    </location>
</feature>
<evidence type="ECO:0000313" key="4">
    <source>
        <dbReference type="Proteomes" id="UP001066276"/>
    </source>
</evidence>
<keyword evidence="4" id="KW-1185">Reference proteome</keyword>
<evidence type="ECO:0000256" key="2">
    <source>
        <dbReference type="SAM" id="MobiDB-lite"/>
    </source>
</evidence>
<feature type="compositionally biased region" description="Basic and acidic residues" evidence="2">
    <location>
        <begin position="1"/>
        <end position="16"/>
    </location>
</feature>
<evidence type="ECO:0000256" key="1">
    <source>
        <dbReference type="SAM" id="Coils"/>
    </source>
</evidence>
<dbReference type="EMBL" id="JANPWB010000015">
    <property type="protein sequence ID" value="KAJ1090692.1"/>
    <property type="molecule type" value="Genomic_DNA"/>
</dbReference>
<dbReference type="Proteomes" id="UP001066276">
    <property type="component" value="Chromosome 11"/>
</dbReference>
<reference evidence="3" key="1">
    <citation type="journal article" date="2022" name="bioRxiv">
        <title>Sequencing and chromosome-scale assembly of the giantPleurodeles waltlgenome.</title>
        <authorList>
            <person name="Brown T."/>
            <person name="Elewa A."/>
            <person name="Iarovenko S."/>
            <person name="Subramanian E."/>
            <person name="Araus A.J."/>
            <person name="Petzold A."/>
            <person name="Susuki M."/>
            <person name="Suzuki K.-i.T."/>
            <person name="Hayashi T."/>
            <person name="Toyoda A."/>
            <person name="Oliveira C."/>
            <person name="Osipova E."/>
            <person name="Leigh N.D."/>
            <person name="Simon A."/>
            <person name="Yun M.H."/>
        </authorList>
    </citation>
    <scope>NUCLEOTIDE SEQUENCE</scope>
    <source>
        <strain evidence="3">20211129_DDA</strain>
        <tissue evidence="3">Liver</tissue>
    </source>
</reference>
<feature type="compositionally biased region" description="Basic and acidic residues" evidence="2">
    <location>
        <begin position="24"/>
        <end position="35"/>
    </location>
</feature>
<dbReference type="AlphaFoldDB" id="A0AAV7LJZ2"/>
<comment type="caution">
    <text evidence="3">The sequence shown here is derived from an EMBL/GenBank/DDBJ whole genome shotgun (WGS) entry which is preliminary data.</text>
</comment>
<organism evidence="3 4">
    <name type="scientific">Pleurodeles waltl</name>
    <name type="common">Iberian ribbed newt</name>
    <dbReference type="NCBI Taxonomy" id="8319"/>
    <lineage>
        <taxon>Eukaryota</taxon>
        <taxon>Metazoa</taxon>
        <taxon>Chordata</taxon>
        <taxon>Craniata</taxon>
        <taxon>Vertebrata</taxon>
        <taxon>Euteleostomi</taxon>
        <taxon>Amphibia</taxon>
        <taxon>Batrachia</taxon>
        <taxon>Caudata</taxon>
        <taxon>Salamandroidea</taxon>
        <taxon>Salamandridae</taxon>
        <taxon>Pleurodelinae</taxon>
        <taxon>Pleurodeles</taxon>
    </lineage>
</organism>
<proteinExistence type="predicted"/>
<accession>A0AAV7LJZ2</accession>
<evidence type="ECO:0000313" key="3">
    <source>
        <dbReference type="EMBL" id="KAJ1090692.1"/>
    </source>
</evidence>
<feature type="coiled-coil region" evidence="1">
    <location>
        <begin position="138"/>
        <end position="165"/>
    </location>
</feature>
<feature type="coiled-coil region" evidence="1">
    <location>
        <begin position="62"/>
        <end position="103"/>
    </location>
</feature>